<dbReference type="RefSeq" id="WP_182581893.1">
    <property type="nucleotide sequence ID" value="NZ_JABVCQ010000002.1"/>
</dbReference>
<feature type="domain" description="Threonine synthase N-terminal" evidence="7">
    <location>
        <begin position="2"/>
        <end position="80"/>
    </location>
</feature>
<dbReference type="InterPro" id="IPR029144">
    <property type="entry name" value="Thr_synth_N"/>
</dbReference>
<feature type="modified residue" description="N6-(pyridoxal phosphate)lysine" evidence="6">
    <location>
        <position position="111"/>
    </location>
</feature>
<comment type="similarity">
    <text evidence="2">Belongs to the threonine synthase family.</text>
</comment>
<protein>
    <recommendedName>
        <fullName evidence="5">Threonine synthase</fullName>
        <ecNumber evidence="5">4.2.3.1</ecNumber>
    </recommendedName>
</protein>
<evidence type="ECO:0000256" key="3">
    <source>
        <dbReference type="ARBA" id="ARBA00022898"/>
    </source>
</evidence>
<evidence type="ECO:0000313" key="8">
    <source>
        <dbReference type="EMBL" id="MBB1124785.1"/>
    </source>
</evidence>
<accession>A0A839H2W6</accession>
<evidence type="ECO:0000313" key="9">
    <source>
        <dbReference type="Proteomes" id="UP000548632"/>
    </source>
</evidence>
<evidence type="ECO:0000256" key="2">
    <source>
        <dbReference type="ARBA" id="ARBA00005517"/>
    </source>
</evidence>
<dbReference type="InterPro" id="IPR036052">
    <property type="entry name" value="TrpB-like_PALP_sf"/>
</dbReference>
<sequence length="466" mass="51436">MNYISTRGGIMPVNFADAVLMGLATDGGLLIPESIPTVTADQLQNWAGLRFQALAAEIMRPFIGDSLPDEVITDLIERAYANFNHPEITPLHQVGQRQLLELFHGPTAAFKDIALQWLGELFDYLLTQNDSYLNILGATSGDTGSAAIAGVSGKARINIFILYPHGRISPIQERQMTTVTEPNVQTIAVQGTFDDAQRIVKTLFSDVQFKTRYQLGAVNSINWARILAQTVYYFYAWGRVSGGNPDHRVSFAVPTGNFGDVFAGYLAKRMGLPIEQLILATNRNAILTRFVQTGIYAAGDVYQTLSPAMDIQIASNFERYLYYLLDENATAVRTALTNFEQERRLIVNATQRRQVNKDFIACAVDDSETLAQMQAVYDDTGYFICPHTAVGMHAAANYPDAICLATAHPAKFNEAVQIATGQTAPLPLSLQGLMNKPTRQKTLAADADVIRQYLQTTLDNTENYND</sequence>
<evidence type="ECO:0000256" key="5">
    <source>
        <dbReference type="NCBIfam" id="TIGR00260"/>
    </source>
</evidence>
<dbReference type="NCBIfam" id="TIGR00260">
    <property type="entry name" value="thrC"/>
    <property type="match status" value="1"/>
</dbReference>
<dbReference type="InterPro" id="IPR051166">
    <property type="entry name" value="Threonine_Synthase"/>
</dbReference>
<evidence type="ECO:0000256" key="1">
    <source>
        <dbReference type="ARBA" id="ARBA00001933"/>
    </source>
</evidence>
<keyword evidence="3 6" id="KW-0663">Pyridoxal phosphate</keyword>
<dbReference type="Proteomes" id="UP000548632">
    <property type="component" value="Unassembled WGS sequence"/>
</dbReference>
<proteinExistence type="inferred from homology"/>
<gene>
    <name evidence="8" type="ORF">HUK38_00890</name>
</gene>
<keyword evidence="4 8" id="KW-0456">Lyase</keyword>
<dbReference type="CDD" id="cd01560">
    <property type="entry name" value="Thr-synth_2"/>
    <property type="match status" value="1"/>
</dbReference>
<dbReference type="EMBL" id="JABVCQ010000002">
    <property type="protein sequence ID" value="MBB1124785.1"/>
    <property type="molecule type" value="Genomic_DNA"/>
</dbReference>
<evidence type="ECO:0000259" key="7">
    <source>
        <dbReference type="Pfam" id="PF14821"/>
    </source>
</evidence>
<dbReference type="InterPro" id="IPR004450">
    <property type="entry name" value="Thr_synthase-like"/>
</dbReference>
<dbReference type="EC" id="4.2.3.1" evidence="5"/>
<dbReference type="Pfam" id="PF24857">
    <property type="entry name" value="THR4_C"/>
    <property type="match status" value="1"/>
</dbReference>
<dbReference type="InterPro" id="IPR037158">
    <property type="entry name" value="Thr_synth_N_sf"/>
</dbReference>
<dbReference type="SUPFAM" id="SSF53686">
    <property type="entry name" value="Tryptophan synthase beta subunit-like PLP-dependent enzymes"/>
    <property type="match status" value="1"/>
</dbReference>
<dbReference type="Pfam" id="PF14821">
    <property type="entry name" value="Thr_synth_N"/>
    <property type="match status" value="1"/>
</dbReference>
<comment type="caution">
    <text evidence="8">The sequence shown here is derived from an EMBL/GenBank/DDBJ whole genome shotgun (WGS) entry which is preliminary data.</text>
</comment>
<dbReference type="Gene3D" id="3.40.50.1100">
    <property type="match status" value="2"/>
</dbReference>
<evidence type="ECO:0000256" key="6">
    <source>
        <dbReference type="PIRSR" id="PIRSR604450-51"/>
    </source>
</evidence>
<name>A0A839H2W6_9GAMM</name>
<dbReference type="GO" id="GO:0004795">
    <property type="term" value="F:threonine synthase activity"/>
    <property type="evidence" value="ECO:0007669"/>
    <property type="project" value="UniProtKB-UniRule"/>
</dbReference>
<evidence type="ECO:0000256" key="4">
    <source>
        <dbReference type="ARBA" id="ARBA00023239"/>
    </source>
</evidence>
<organism evidence="8 9">
    <name type="scientific">Thiospirillum jenense</name>
    <dbReference type="NCBI Taxonomy" id="1653858"/>
    <lineage>
        <taxon>Bacteria</taxon>
        <taxon>Pseudomonadati</taxon>
        <taxon>Pseudomonadota</taxon>
        <taxon>Gammaproteobacteria</taxon>
        <taxon>Chromatiales</taxon>
        <taxon>Chromatiaceae</taxon>
        <taxon>Thiospirillum</taxon>
    </lineage>
</organism>
<comment type="cofactor">
    <cofactor evidence="1 6">
        <name>pyridoxal 5'-phosphate</name>
        <dbReference type="ChEBI" id="CHEBI:597326"/>
    </cofactor>
</comment>
<dbReference type="GO" id="GO:0009088">
    <property type="term" value="P:threonine biosynthetic process"/>
    <property type="evidence" value="ECO:0007669"/>
    <property type="project" value="UniProtKB-UniRule"/>
</dbReference>
<reference evidence="8 9" key="1">
    <citation type="journal article" date="2020" name="Arch. Microbiol.">
        <title>The genome sequence of the giant phototrophic gammaproteobacterium Thiospirillum jenense gives insight into its physiological properties and phylogenetic relationships.</title>
        <authorList>
            <person name="Imhoff J.F."/>
            <person name="Meyer T.E."/>
            <person name="Kyndt J.A."/>
        </authorList>
    </citation>
    <scope>NUCLEOTIDE SEQUENCE [LARGE SCALE GENOMIC DNA]</scope>
    <source>
        <strain evidence="8 9">DSM 216</strain>
    </source>
</reference>
<dbReference type="PANTHER" id="PTHR42690:SF1">
    <property type="entry name" value="THREONINE SYNTHASE-LIKE 2"/>
    <property type="match status" value="1"/>
</dbReference>
<dbReference type="FunFam" id="3.90.1380.10:FF:000003">
    <property type="entry name" value="THR4p Threonine synthase"/>
    <property type="match status" value="1"/>
</dbReference>
<dbReference type="Gene3D" id="3.90.1380.10">
    <property type="entry name" value="Threonine synthase, N-terminal domain"/>
    <property type="match status" value="1"/>
</dbReference>
<dbReference type="AlphaFoldDB" id="A0A839H2W6"/>
<dbReference type="PANTHER" id="PTHR42690">
    <property type="entry name" value="THREONINE SYNTHASE FAMILY MEMBER"/>
    <property type="match status" value="1"/>
</dbReference>
<keyword evidence="9" id="KW-1185">Reference proteome</keyword>